<dbReference type="EMBL" id="UFQT01000659">
    <property type="protein sequence ID" value="SSX26222.1"/>
    <property type="molecule type" value="Genomic_DNA"/>
</dbReference>
<name>A0A336M7C8_CULSO</name>
<sequence>MLKLNYFTDKMHCNTFLFAILLISDLSSSVNYVPFMDESGIQSCMPDKKFNRADLSNFMILTKDSQLFANGTIKILHHIQAPLQVRFTTKRRILGKWVDGDFKRVMPNFCITMRSPVESFYQATKELDKCPFEKGQEFHFDMIPVTKKDIDTTSSLLGEWKLKVAIHYTMLGDMGDCFISNWEVFEE</sequence>
<organism evidence="1">
    <name type="scientific">Culicoides sonorensis</name>
    <name type="common">Biting midge</name>
    <dbReference type="NCBI Taxonomy" id="179676"/>
    <lineage>
        <taxon>Eukaryota</taxon>
        <taxon>Metazoa</taxon>
        <taxon>Ecdysozoa</taxon>
        <taxon>Arthropoda</taxon>
        <taxon>Hexapoda</taxon>
        <taxon>Insecta</taxon>
        <taxon>Pterygota</taxon>
        <taxon>Neoptera</taxon>
        <taxon>Endopterygota</taxon>
        <taxon>Diptera</taxon>
        <taxon>Nematocera</taxon>
        <taxon>Chironomoidea</taxon>
        <taxon>Ceratopogonidae</taxon>
        <taxon>Ceratopogoninae</taxon>
        <taxon>Culicoides</taxon>
        <taxon>Monoculicoides</taxon>
    </lineage>
</organism>
<evidence type="ECO:0000313" key="1">
    <source>
        <dbReference type="EMBL" id="SSX26222.1"/>
    </source>
</evidence>
<dbReference type="AlphaFoldDB" id="A0A336M7C8"/>
<reference evidence="1" key="1">
    <citation type="submission" date="2018-07" db="EMBL/GenBank/DDBJ databases">
        <authorList>
            <person name="Quirk P.G."/>
            <person name="Krulwich T.A."/>
        </authorList>
    </citation>
    <scope>NUCLEOTIDE SEQUENCE</scope>
</reference>
<dbReference type="VEuPathDB" id="VectorBase:CSON013202"/>
<gene>
    <name evidence="1" type="primary">CSON013202</name>
</gene>
<proteinExistence type="predicted"/>
<accession>A0A336M7C8</accession>
<protein>
    <submittedName>
        <fullName evidence="1">CSON013202 protein</fullName>
    </submittedName>
</protein>